<keyword evidence="3" id="KW-1185">Reference proteome</keyword>
<organism evidence="2 3">
    <name type="scientific">Weissella bombi</name>
    <dbReference type="NCBI Taxonomy" id="1505725"/>
    <lineage>
        <taxon>Bacteria</taxon>
        <taxon>Bacillati</taxon>
        <taxon>Bacillota</taxon>
        <taxon>Bacilli</taxon>
        <taxon>Lactobacillales</taxon>
        <taxon>Lactobacillaceae</taxon>
        <taxon>Weissella</taxon>
    </lineage>
</organism>
<feature type="transmembrane region" description="Helical" evidence="1">
    <location>
        <begin position="12"/>
        <end position="40"/>
    </location>
</feature>
<keyword evidence="1" id="KW-1133">Transmembrane helix</keyword>
<evidence type="ECO:0000313" key="2">
    <source>
        <dbReference type="EMBL" id="SCC14788.1"/>
    </source>
</evidence>
<keyword evidence="1" id="KW-0812">Transmembrane</keyword>
<gene>
    <name evidence="2" type="ORF">GA0061074_1252</name>
</gene>
<evidence type="ECO:0000313" key="3">
    <source>
        <dbReference type="Proteomes" id="UP000199268"/>
    </source>
</evidence>
<dbReference type="Proteomes" id="UP000199268">
    <property type="component" value="Unassembled WGS sequence"/>
</dbReference>
<name>A0A1C4C6V3_9LACO</name>
<protein>
    <submittedName>
        <fullName evidence="2">Uncharacterized protein</fullName>
    </submittedName>
</protein>
<dbReference type="EMBL" id="FMAO01000025">
    <property type="protein sequence ID" value="SCC14788.1"/>
    <property type="molecule type" value="Genomic_DNA"/>
</dbReference>
<keyword evidence="1" id="KW-0472">Membrane</keyword>
<evidence type="ECO:0000256" key="1">
    <source>
        <dbReference type="SAM" id="Phobius"/>
    </source>
</evidence>
<reference evidence="3" key="1">
    <citation type="submission" date="2016-08" db="EMBL/GenBank/DDBJ databases">
        <authorList>
            <person name="Varghese N."/>
            <person name="Submissions Spin"/>
        </authorList>
    </citation>
    <scope>NUCLEOTIDE SEQUENCE [LARGE SCALE GENOMIC DNA]</scope>
    <source>
        <strain evidence="3">R-53094</strain>
    </source>
</reference>
<dbReference type="RefSeq" id="WP_275668790.1">
    <property type="nucleotide sequence ID" value="NZ_BJEE01000007.1"/>
</dbReference>
<proteinExistence type="predicted"/>
<dbReference type="AlphaFoldDB" id="A0A1C4C6V3"/>
<accession>A0A1C4C6V3</accession>
<sequence length="44" mass="4990">MENNTQLYIELAAAFIMFVLTGNFDNVVYVAICMLFTLALNNDQ</sequence>